<organism evidence="4 5">
    <name type="scientific">Pseudaquabacterium rugosum</name>
    <dbReference type="NCBI Taxonomy" id="2984194"/>
    <lineage>
        <taxon>Bacteria</taxon>
        <taxon>Pseudomonadati</taxon>
        <taxon>Pseudomonadota</taxon>
        <taxon>Betaproteobacteria</taxon>
        <taxon>Burkholderiales</taxon>
        <taxon>Sphaerotilaceae</taxon>
        <taxon>Pseudaquabacterium</taxon>
    </lineage>
</organism>
<feature type="transmembrane region" description="Helical" evidence="2">
    <location>
        <begin position="21"/>
        <end position="46"/>
    </location>
</feature>
<evidence type="ECO:0000313" key="5">
    <source>
        <dbReference type="Proteomes" id="UP001368500"/>
    </source>
</evidence>
<comment type="caution">
    <text evidence="4">The sequence shown here is derived from an EMBL/GenBank/DDBJ whole genome shotgun (WGS) entry which is preliminary data.</text>
</comment>
<dbReference type="GO" id="GO:0016740">
    <property type="term" value="F:transferase activity"/>
    <property type="evidence" value="ECO:0007669"/>
    <property type="project" value="UniProtKB-KW"/>
</dbReference>
<keyword evidence="2" id="KW-1133">Transmembrane helix</keyword>
<dbReference type="EMBL" id="JBBUTF010000002">
    <property type="protein sequence ID" value="MEK8024796.1"/>
    <property type="molecule type" value="Genomic_DNA"/>
</dbReference>
<evidence type="ECO:0000313" key="4">
    <source>
        <dbReference type="EMBL" id="MEK8024796.1"/>
    </source>
</evidence>
<protein>
    <submittedName>
        <fullName evidence="4">Sugar transferase</fullName>
        <ecNumber evidence="4">2.7.8.-</ecNumber>
    </submittedName>
</protein>
<keyword evidence="5" id="KW-1185">Reference proteome</keyword>
<dbReference type="InterPro" id="IPR003362">
    <property type="entry name" value="Bact_transf"/>
</dbReference>
<evidence type="ECO:0000256" key="2">
    <source>
        <dbReference type="SAM" id="Phobius"/>
    </source>
</evidence>
<feature type="domain" description="Bacterial sugar transferase" evidence="3">
    <location>
        <begin position="20"/>
        <end position="212"/>
    </location>
</feature>
<dbReference type="PANTHER" id="PTHR30576">
    <property type="entry name" value="COLANIC BIOSYNTHESIS UDP-GLUCOSE LIPID CARRIER TRANSFERASE"/>
    <property type="match status" value="1"/>
</dbReference>
<keyword evidence="2" id="KW-0812">Transmembrane</keyword>
<evidence type="ECO:0000256" key="1">
    <source>
        <dbReference type="ARBA" id="ARBA00006464"/>
    </source>
</evidence>
<dbReference type="EC" id="2.7.8.-" evidence="4"/>
<name>A0ABU9B5A5_9BURK</name>
<sequence>MAPRPPAAASRPAAAGRAARRLFDVCGALLALLALGPLLLLIALVVRLDAPGPVFFRQERVGRHGVPFRIHKFRTMRVDAPALGPAVTVGRDPRITRSGHWLRHWRLDELAQFIDVLQGTMSLVGPRPEVPRYVAHYPAALKDVVLSVRPGITDPASLAGLDESAELAAAADPEAHYIRVILPRKLALQADYARQATLASDLRMLARTLRVLAGRRGDRP</sequence>
<gene>
    <name evidence="4" type="ORF">AACH11_02280</name>
</gene>
<reference evidence="4 5" key="1">
    <citation type="submission" date="2024-04" db="EMBL/GenBank/DDBJ databases">
        <title>Novel species of the genus Ideonella isolated from streams.</title>
        <authorList>
            <person name="Lu H."/>
        </authorList>
    </citation>
    <scope>NUCLEOTIDE SEQUENCE [LARGE SCALE GENOMIC DNA]</scope>
    <source>
        <strain evidence="4 5">BYS139W</strain>
    </source>
</reference>
<evidence type="ECO:0000259" key="3">
    <source>
        <dbReference type="Pfam" id="PF02397"/>
    </source>
</evidence>
<comment type="similarity">
    <text evidence="1">Belongs to the bacterial sugar transferase family.</text>
</comment>
<keyword evidence="4" id="KW-0808">Transferase</keyword>
<proteinExistence type="inferred from homology"/>
<accession>A0ABU9B5A5</accession>
<dbReference type="Proteomes" id="UP001368500">
    <property type="component" value="Unassembled WGS sequence"/>
</dbReference>
<dbReference type="RefSeq" id="WP_341372644.1">
    <property type="nucleotide sequence ID" value="NZ_JBBUTF010000002.1"/>
</dbReference>
<keyword evidence="2" id="KW-0472">Membrane</keyword>
<dbReference type="PANTHER" id="PTHR30576:SF20">
    <property type="entry name" value="QUINOVOSAMINEPHOSPHOTRANSFERAE-RELATED"/>
    <property type="match status" value="1"/>
</dbReference>
<dbReference type="Pfam" id="PF02397">
    <property type="entry name" value="Bac_transf"/>
    <property type="match status" value="1"/>
</dbReference>